<feature type="compositionally biased region" description="Basic and acidic residues" evidence="4">
    <location>
        <begin position="71"/>
        <end position="80"/>
    </location>
</feature>
<evidence type="ECO:0000259" key="5">
    <source>
        <dbReference type="Pfam" id="PF08658"/>
    </source>
</evidence>
<keyword evidence="3" id="KW-0378">Hydrolase</keyword>
<sequence length="190" mass="19799">MRRSVILAALGGSPATTPGEGTKDATTPLKGTSSPYSRSSPLADISRNANAAGFGPLLGRKPFKPPSFANQREKDNPDGGRKRKKVDYRGMDTGGGDDGEAGAASDSDDDGANAKAGKAGAKKKGKAAMKTLEGVYKGIDATGVSLNVDRRKWNVFEIKPDAIKKGFSVPVMTNKQGQVVETRLSYAALA</sequence>
<dbReference type="InterPro" id="IPR013967">
    <property type="entry name" value="Rad54_N"/>
</dbReference>
<feature type="domain" description="Rad54 N-terminal" evidence="5">
    <location>
        <begin position="61"/>
        <end position="185"/>
    </location>
</feature>
<dbReference type="OrthoDB" id="413460at2759"/>
<evidence type="ECO:0000256" key="4">
    <source>
        <dbReference type="SAM" id="MobiDB-lite"/>
    </source>
</evidence>
<feature type="compositionally biased region" description="Polar residues" evidence="4">
    <location>
        <begin position="29"/>
        <end position="40"/>
    </location>
</feature>
<accession>A0A4U7KUM9</accession>
<dbReference type="GO" id="GO:0016817">
    <property type="term" value="F:hydrolase activity, acting on acid anhydrides"/>
    <property type="evidence" value="ECO:0007669"/>
    <property type="project" value="InterPro"/>
</dbReference>
<dbReference type="GO" id="GO:0005634">
    <property type="term" value="C:nucleus"/>
    <property type="evidence" value="ECO:0007669"/>
    <property type="project" value="UniProtKB-SubCell"/>
</dbReference>
<evidence type="ECO:0000313" key="6">
    <source>
        <dbReference type="EMBL" id="TKY87846.1"/>
    </source>
</evidence>
<feature type="region of interest" description="Disordered" evidence="4">
    <location>
        <begin position="1"/>
        <end position="124"/>
    </location>
</feature>
<dbReference type="GO" id="GO:0004386">
    <property type="term" value="F:helicase activity"/>
    <property type="evidence" value="ECO:0007669"/>
    <property type="project" value="UniProtKB-KW"/>
</dbReference>
<feature type="compositionally biased region" description="Acidic residues" evidence="4">
    <location>
        <begin position="95"/>
        <end position="111"/>
    </location>
</feature>
<comment type="subcellular location">
    <subcellularLocation>
        <location evidence="1">Nucleus</location>
    </subcellularLocation>
</comment>
<evidence type="ECO:0000313" key="7">
    <source>
        <dbReference type="Proteomes" id="UP000306050"/>
    </source>
</evidence>
<proteinExistence type="inferred from homology"/>
<evidence type="ECO:0000256" key="1">
    <source>
        <dbReference type="ARBA" id="ARBA00004123"/>
    </source>
</evidence>
<protein>
    <recommendedName>
        <fullName evidence="5">Rad54 N-terminal domain-containing protein</fullName>
    </recommendedName>
</protein>
<keyword evidence="7" id="KW-1185">Reference proteome</keyword>
<keyword evidence="3" id="KW-0347">Helicase</keyword>
<dbReference type="AlphaFoldDB" id="A0A4U7KUM9"/>
<gene>
    <name evidence="6" type="ORF">EX895_003427</name>
</gene>
<dbReference type="EMBL" id="SRRM01000012">
    <property type="protein sequence ID" value="TKY87846.1"/>
    <property type="molecule type" value="Genomic_DNA"/>
</dbReference>
<dbReference type="RefSeq" id="XP_029739831.1">
    <property type="nucleotide sequence ID" value="XM_029884025.1"/>
</dbReference>
<dbReference type="Pfam" id="PF08658">
    <property type="entry name" value="Rad54_N"/>
    <property type="match status" value="1"/>
</dbReference>
<evidence type="ECO:0000256" key="2">
    <source>
        <dbReference type="ARBA" id="ARBA00007025"/>
    </source>
</evidence>
<keyword evidence="3" id="KW-0547">Nucleotide-binding</keyword>
<dbReference type="Proteomes" id="UP000306050">
    <property type="component" value="Chromosome SGRAM_20"/>
</dbReference>
<keyword evidence="3" id="KW-0067">ATP-binding</keyword>
<evidence type="ECO:0000256" key="3">
    <source>
        <dbReference type="ARBA" id="ARBA00022806"/>
    </source>
</evidence>
<comment type="caution">
    <text evidence="6">The sequence shown here is derived from an EMBL/GenBank/DDBJ whole genome shotgun (WGS) entry which is preliminary data.</text>
</comment>
<dbReference type="KEGG" id="sgra:EX895_003427"/>
<comment type="similarity">
    <text evidence="2">Belongs to the SNF2/RAD54 helicase family.</text>
</comment>
<name>A0A4U7KUM9_9BASI</name>
<reference evidence="6 7" key="1">
    <citation type="submission" date="2019-05" db="EMBL/GenBank/DDBJ databases">
        <title>Sporisorium graminicola CBS 10092 draft sequencing and annotation.</title>
        <authorList>
            <person name="Solano-Gonzalez S."/>
            <person name="Caddick M.X."/>
            <person name="Darby A."/>
        </authorList>
    </citation>
    <scope>NUCLEOTIDE SEQUENCE [LARGE SCALE GENOMIC DNA]</scope>
    <source>
        <strain evidence="6 7">CBS 10092</strain>
    </source>
</reference>
<dbReference type="GeneID" id="40726322"/>
<organism evidence="6 7">
    <name type="scientific">Sporisorium graminicola</name>
    <dbReference type="NCBI Taxonomy" id="280036"/>
    <lineage>
        <taxon>Eukaryota</taxon>
        <taxon>Fungi</taxon>
        <taxon>Dikarya</taxon>
        <taxon>Basidiomycota</taxon>
        <taxon>Ustilaginomycotina</taxon>
        <taxon>Ustilaginomycetes</taxon>
        <taxon>Ustilaginales</taxon>
        <taxon>Ustilaginaceae</taxon>
        <taxon>Sporisorium</taxon>
    </lineage>
</organism>